<dbReference type="Proteomes" id="UP000192731">
    <property type="component" value="Unassembled WGS sequence"/>
</dbReference>
<dbReference type="AlphaFoldDB" id="A0A1W1VQS6"/>
<dbReference type="InterPro" id="IPR027275">
    <property type="entry name" value="PRC-brl_dom"/>
</dbReference>
<feature type="domain" description="PRC-barrel" evidence="1">
    <location>
        <begin position="86"/>
        <end position="153"/>
    </location>
</feature>
<organism evidence="2 3">
    <name type="scientific">Desulfonispora thiosulfatigenes DSM 11270</name>
    <dbReference type="NCBI Taxonomy" id="656914"/>
    <lineage>
        <taxon>Bacteria</taxon>
        <taxon>Bacillati</taxon>
        <taxon>Bacillota</taxon>
        <taxon>Clostridia</taxon>
        <taxon>Eubacteriales</taxon>
        <taxon>Peptococcaceae</taxon>
        <taxon>Desulfonispora</taxon>
    </lineage>
</organism>
<dbReference type="STRING" id="656914.SAMN00017405_0449"/>
<dbReference type="EMBL" id="FWWT01000022">
    <property type="protein sequence ID" value="SMB95623.1"/>
    <property type="molecule type" value="Genomic_DNA"/>
</dbReference>
<reference evidence="2 3" key="1">
    <citation type="submission" date="2017-04" db="EMBL/GenBank/DDBJ databases">
        <authorList>
            <person name="Afonso C.L."/>
            <person name="Miller P.J."/>
            <person name="Scott M.A."/>
            <person name="Spackman E."/>
            <person name="Goraichik I."/>
            <person name="Dimitrov K.M."/>
            <person name="Suarez D.L."/>
            <person name="Swayne D.E."/>
        </authorList>
    </citation>
    <scope>NUCLEOTIDE SEQUENCE [LARGE SCALE GENOMIC DNA]</scope>
    <source>
        <strain evidence="2 3">DSM 11270</strain>
    </source>
</reference>
<dbReference type="SUPFAM" id="SSF50346">
    <property type="entry name" value="PRC-barrel domain"/>
    <property type="match status" value="1"/>
</dbReference>
<protein>
    <submittedName>
        <fullName evidence="2">Uncharacterized protein YrrD, contains PRC-barrel domain</fullName>
    </submittedName>
</protein>
<evidence type="ECO:0000313" key="2">
    <source>
        <dbReference type="EMBL" id="SMB95623.1"/>
    </source>
</evidence>
<evidence type="ECO:0000313" key="3">
    <source>
        <dbReference type="Proteomes" id="UP000192731"/>
    </source>
</evidence>
<dbReference type="Pfam" id="PF05239">
    <property type="entry name" value="PRC"/>
    <property type="match status" value="1"/>
</dbReference>
<proteinExistence type="predicted"/>
<dbReference type="Gene3D" id="2.30.30.240">
    <property type="entry name" value="PRC-barrel domain"/>
    <property type="match status" value="1"/>
</dbReference>
<gene>
    <name evidence="2" type="ORF">SAMN00017405_0449</name>
</gene>
<accession>A0A1W1VQS6</accession>
<evidence type="ECO:0000259" key="1">
    <source>
        <dbReference type="Pfam" id="PF05239"/>
    </source>
</evidence>
<name>A0A1W1VQS6_DESTI</name>
<sequence>MITRLSSLYEIPIIDLNTGTQLAEIKDFILDIKNEKLIGFITRNDLFLSFNNTKNLGRDFLSLDCEFSQEIFIDMPQYNHENLLLYPRDILKRPVITEEGKVLGIINDICLDVFSGSIESYEISDGLFKDILKGRAKIFLNQVTSYGNGVIVIKEKDALS</sequence>
<keyword evidence="3" id="KW-1185">Reference proteome</keyword>
<dbReference type="InterPro" id="IPR011033">
    <property type="entry name" value="PRC_barrel-like_sf"/>
</dbReference>